<sequence length="348" mass="39812">MDNKKNKEISLKELMSPYLNKWKYFVVMIFVMTLLGIYYIKSSSPIYKAQTSVLIKDAKKMSAAAGDVNVLQNFGNFSGMGTNSIENEIGVFKSKTIVEDVLKQHNFQTPVYAKQTFNSIELYGTTSPFIINVIQEKNDAELPKKPIFVKINGDKITLSSEEWDKDIETHYKKTTSLPFAIVLFVKNPAYKAPPKINLDNIYFTYKDFAGTVNQYQESLLVDLLDKEGTIINLSVDFENKEKAKSFLNNLVKQYNEYAINDKNIESKRTKDFIDKRIILISKELGDVETQKEGFKSGNNIVDLQTEAGINLQLKEQTKNQILELGTQLEIHKMLKNSLAQKELQMYCL</sequence>
<dbReference type="GO" id="GO:0005886">
    <property type="term" value="C:plasma membrane"/>
    <property type="evidence" value="ECO:0007669"/>
    <property type="project" value="UniProtKB-SubCell"/>
</dbReference>
<dbReference type="PANTHER" id="PTHR32309">
    <property type="entry name" value="TYROSINE-PROTEIN KINASE"/>
    <property type="match status" value="1"/>
</dbReference>
<dbReference type="PANTHER" id="PTHR32309:SF13">
    <property type="entry name" value="FERRIC ENTEROBACTIN TRANSPORT PROTEIN FEPE"/>
    <property type="match status" value="1"/>
</dbReference>
<evidence type="ECO:0000256" key="6">
    <source>
        <dbReference type="SAM" id="Phobius"/>
    </source>
</evidence>
<keyword evidence="3 6" id="KW-0812">Transmembrane</keyword>
<evidence type="ECO:0000256" key="1">
    <source>
        <dbReference type="ARBA" id="ARBA00004651"/>
    </source>
</evidence>
<evidence type="ECO:0000259" key="7">
    <source>
        <dbReference type="Pfam" id="PF02706"/>
    </source>
</evidence>
<proteinExistence type="predicted"/>
<evidence type="ECO:0000256" key="4">
    <source>
        <dbReference type="ARBA" id="ARBA00022989"/>
    </source>
</evidence>
<dbReference type="RefSeq" id="WP_345766379.1">
    <property type="nucleotide sequence ID" value="NZ_CP154834.1"/>
</dbReference>
<evidence type="ECO:0000313" key="9">
    <source>
        <dbReference type="Proteomes" id="UP001463665"/>
    </source>
</evidence>
<dbReference type="EMBL" id="CP154834">
    <property type="protein sequence ID" value="XAO74111.1"/>
    <property type="molecule type" value="Genomic_DNA"/>
</dbReference>
<dbReference type="Pfam" id="PF02706">
    <property type="entry name" value="Wzz"/>
    <property type="match status" value="1"/>
</dbReference>
<keyword evidence="9" id="KW-1185">Reference proteome</keyword>
<dbReference type="GO" id="GO:0004713">
    <property type="term" value="F:protein tyrosine kinase activity"/>
    <property type="evidence" value="ECO:0007669"/>
    <property type="project" value="TreeGrafter"/>
</dbReference>
<evidence type="ECO:0000313" key="8">
    <source>
        <dbReference type="EMBL" id="XAO74111.1"/>
    </source>
</evidence>
<dbReference type="InterPro" id="IPR003856">
    <property type="entry name" value="LPS_length_determ_N"/>
</dbReference>
<evidence type="ECO:0000256" key="5">
    <source>
        <dbReference type="ARBA" id="ARBA00023136"/>
    </source>
</evidence>
<reference evidence="8 9" key="1">
    <citation type="submission" date="2024-04" db="EMBL/GenBank/DDBJ databases">
        <title>Genome sequencing and assembly of rice foliar adapted Chryseobacterium endophyticum OsEnb-ALM-A6.</title>
        <authorList>
            <person name="Kumar S."/>
            <person name="Javed M."/>
            <person name="Chouhan V."/>
            <person name="Charishma K."/>
            <person name="Patel A."/>
            <person name="Kumar M."/>
            <person name="Sahu K.P."/>
            <person name="Kumar A."/>
        </authorList>
    </citation>
    <scope>NUCLEOTIDE SEQUENCE [LARGE SCALE GENOMIC DNA]</scope>
    <source>
        <strain evidence="8 9">OsEnb-ALM-A6</strain>
    </source>
</reference>
<dbReference type="Proteomes" id="UP001463665">
    <property type="component" value="Chromosome"/>
</dbReference>
<name>A0AAU6WNY5_9FLAO</name>
<evidence type="ECO:0000256" key="3">
    <source>
        <dbReference type="ARBA" id="ARBA00022692"/>
    </source>
</evidence>
<keyword evidence="2" id="KW-1003">Cell membrane</keyword>
<feature type="transmembrane region" description="Helical" evidence="6">
    <location>
        <begin position="21"/>
        <end position="40"/>
    </location>
</feature>
<comment type="subcellular location">
    <subcellularLocation>
        <location evidence="1">Cell membrane</location>
        <topology evidence="1">Multi-pass membrane protein</topology>
    </subcellularLocation>
</comment>
<evidence type="ECO:0000256" key="2">
    <source>
        <dbReference type="ARBA" id="ARBA00022475"/>
    </source>
</evidence>
<keyword evidence="4 6" id="KW-1133">Transmembrane helix</keyword>
<accession>A0AAU6WNY5</accession>
<keyword evidence="5 6" id="KW-0472">Membrane</keyword>
<organism evidence="8 9">
    <name type="scientific">Chryseobacterium endophyticum</name>
    <dbReference type="NCBI Taxonomy" id="1854762"/>
    <lineage>
        <taxon>Bacteria</taxon>
        <taxon>Pseudomonadati</taxon>
        <taxon>Bacteroidota</taxon>
        <taxon>Flavobacteriia</taxon>
        <taxon>Flavobacteriales</taxon>
        <taxon>Weeksellaceae</taxon>
        <taxon>Chryseobacterium group</taxon>
        <taxon>Chryseobacterium</taxon>
    </lineage>
</organism>
<dbReference type="AlphaFoldDB" id="A0AAU6WNY5"/>
<feature type="domain" description="Polysaccharide chain length determinant N-terminal" evidence="7">
    <location>
        <begin position="8"/>
        <end position="104"/>
    </location>
</feature>
<gene>
    <name evidence="8" type="ORF">AAFP95_21020</name>
</gene>
<protein>
    <submittedName>
        <fullName evidence="8">Wzz/FepE/Etk N-terminal domain-containing protein</fullName>
    </submittedName>
</protein>
<dbReference type="InterPro" id="IPR050445">
    <property type="entry name" value="Bact_polysacc_biosynth/exp"/>
</dbReference>